<keyword evidence="1" id="KW-1133">Transmembrane helix</keyword>
<proteinExistence type="predicted"/>
<evidence type="ECO:0000313" key="3">
    <source>
        <dbReference type="Proteomes" id="UP000559010"/>
    </source>
</evidence>
<feature type="transmembrane region" description="Helical" evidence="1">
    <location>
        <begin position="45"/>
        <end position="66"/>
    </location>
</feature>
<sequence>MITLIKLEYKTLIKGFFIVFIVVFPFTFLPVLFKDGDLIGRLFSRIPLSLLYTAVFSIMLVMAAVAHNWSNVKDRMRYFNKPAFISLNFEYILEGQGSLVEDLSPKLYGYYNDVAFQIDVYIDLDNNKRKEIEIIPLNYLDPKSVKALVQRLNKEFKVRSDRSSVLISIPLEENKLNDPSYLLKNLTLITHHINKYSYS</sequence>
<reference evidence="2 3" key="1">
    <citation type="submission" date="2020-04" db="EMBL/GenBank/DDBJ databases">
        <title>Flammeovirgaceae bacterium KN852 isolated from deep sea.</title>
        <authorList>
            <person name="Zhang D.-C."/>
        </authorList>
    </citation>
    <scope>NUCLEOTIDE SEQUENCE [LARGE SCALE GENOMIC DNA]</scope>
    <source>
        <strain evidence="2 3">KN852</strain>
    </source>
</reference>
<comment type="caution">
    <text evidence="2">The sequence shown here is derived from an EMBL/GenBank/DDBJ whole genome shotgun (WGS) entry which is preliminary data.</text>
</comment>
<organism evidence="2 3">
    <name type="scientific">Marinigracilibium pacificum</name>
    <dbReference type="NCBI Taxonomy" id="2729599"/>
    <lineage>
        <taxon>Bacteria</taxon>
        <taxon>Pseudomonadati</taxon>
        <taxon>Bacteroidota</taxon>
        <taxon>Cytophagia</taxon>
        <taxon>Cytophagales</taxon>
        <taxon>Flammeovirgaceae</taxon>
        <taxon>Marinigracilibium</taxon>
    </lineage>
</organism>
<protein>
    <submittedName>
        <fullName evidence="2">Uncharacterized protein</fullName>
    </submittedName>
</protein>
<evidence type="ECO:0000256" key="1">
    <source>
        <dbReference type="SAM" id="Phobius"/>
    </source>
</evidence>
<keyword evidence="3" id="KW-1185">Reference proteome</keyword>
<dbReference type="RefSeq" id="WP_169677923.1">
    <property type="nucleotide sequence ID" value="NZ_JABBNU010000002.1"/>
</dbReference>
<name>A0A848J275_9BACT</name>
<keyword evidence="1" id="KW-0472">Membrane</keyword>
<gene>
    <name evidence="2" type="ORF">HH304_02700</name>
</gene>
<keyword evidence="1" id="KW-0812">Transmembrane</keyword>
<accession>A0A848J275</accession>
<evidence type="ECO:0000313" key="2">
    <source>
        <dbReference type="EMBL" id="NMM47292.1"/>
    </source>
</evidence>
<dbReference type="Proteomes" id="UP000559010">
    <property type="component" value="Unassembled WGS sequence"/>
</dbReference>
<dbReference type="AlphaFoldDB" id="A0A848J275"/>
<feature type="transmembrane region" description="Helical" evidence="1">
    <location>
        <begin position="12"/>
        <end position="33"/>
    </location>
</feature>
<dbReference type="EMBL" id="JABBNU010000002">
    <property type="protein sequence ID" value="NMM47292.1"/>
    <property type="molecule type" value="Genomic_DNA"/>
</dbReference>